<feature type="domain" description="Fimbrial-type adhesion" evidence="6">
    <location>
        <begin position="192"/>
        <end position="333"/>
    </location>
</feature>
<reference evidence="7 8" key="1">
    <citation type="submission" date="2017-02" db="EMBL/GenBank/DDBJ databases">
        <authorList>
            <person name="Peterson S.W."/>
        </authorList>
    </citation>
    <scope>NUCLEOTIDE SEQUENCE [LARGE SCALE GENOMIC DNA]</scope>
    <source>
        <strain evidence="7 8">P15</strain>
    </source>
</reference>
<protein>
    <submittedName>
        <fullName evidence="7">Pilin (Type 1 fimbria component protein)</fullName>
    </submittedName>
</protein>
<keyword evidence="3 5" id="KW-0732">Signal</keyword>
<proteinExistence type="inferred from homology"/>
<dbReference type="PANTHER" id="PTHR33420">
    <property type="entry name" value="FIMBRIAL SUBUNIT ELFA-RELATED"/>
    <property type="match status" value="1"/>
</dbReference>
<feature type="signal peptide" evidence="5">
    <location>
        <begin position="1"/>
        <end position="23"/>
    </location>
</feature>
<keyword evidence="4" id="KW-0281">Fimbrium</keyword>
<dbReference type="Gene3D" id="2.60.40.3310">
    <property type="match status" value="1"/>
</dbReference>
<evidence type="ECO:0000256" key="1">
    <source>
        <dbReference type="ARBA" id="ARBA00004561"/>
    </source>
</evidence>
<dbReference type="GO" id="GO:0043709">
    <property type="term" value="P:cell adhesion involved in single-species biofilm formation"/>
    <property type="evidence" value="ECO:0007669"/>
    <property type="project" value="TreeGrafter"/>
</dbReference>
<dbReference type="InterPro" id="IPR000259">
    <property type="entry name" value="Adhesion_dom_fimbrial"/>
</dbReference>
<dbReference type="GO" id="GO:0009289">
    <property type="term" value="C:pilus"/>
    <property type="evidence" value="ECO:0007669"/>
    <property type="project" value="UniProtKB-SubCell"/>
</dbReference>
<comment type="similarity">
    <text evidence="2">Belongs to the fimbrial protein family.</text>
</comment>
<comment type="subcellular location">
    <subcellularLocation>
        <location evidence="1">Fimbrium</location>
    </subcellularLocation>
</comment>
<evidence type="ECO:0000313" key="7">
    <source>
        <dbReference type="EMBL" id="SKC73133.1"/>
    </source>
</evidence>
<sequence>MAKRWTTWMAILPMTVLVPTARADCTGDAVITTIALPESLAISRDNGWSRGTVLWQSGWVGTGAATITQCNSASEQRSWGYASSITRAPLASTYATSPAGVGVQVAWLDSTQASPTFGAPPSRVLAWPRVTQKLPTGSSHTVPARYAIRLVKTGEIATGEFSFAAPLATIDYGGIKATELHVTGTTQLKLRSCSTPDVTVALGSHAASALSNTGDTTKAVGFDLRLLDCPAGLSGISYQFSSWEAQAETGVVAAQALQSTATGVGVLISWRDGTPLQLLKTFNSVHDAAGAPVADVKAGGEFVVPLQASLYRMPGQSLRAGDVVAEMEFRIWYE</sequence>
<evidence type="ECO:0000313" key="8">
    <source>
        <dbReference type="Proteomes" id="UP000190341"/>
    </source>
</evidence>
<dbReference type="EMBL" id="FUZV01000002">
    <property type="protein sequence ID" value="SKC73133.1"/>
    <property type="molecule type" value="Genomic_DNA"/>
</dbReference>
<dbReference type="InterPro" id="IPR036937">
    <property type="entry name" value="Adhesion_dom_fimbrial_sf"/>
</dbReference>
<dbReference type="SUPFAM" id="SSF49401">
    <property type="entry name" value="Bacterial adhesins"/>
    <property type="match status" value="1"/>
</dbReference>
<dbReference type="InterPro" id="IPR050263">
    <property type="entry name" value="Bact_Fimbrial_Adh_Pro"/>
</dbReference>
<dbReference type="Pfam" id="PF00419">
    <property type="entry name" value="Fimbrial"/>
    <property type="match status" value="1"/>
</dbReference>
<evidence type="ECO:0000259" key="6">
    <source>
        <dbReference type="Pfam" id="PF00419"/>
    </source>
</evidence>
<evidence type="ECO:0000256" key="5">
    <source>
        <dbReference type="SAM" id="SignalP"/>
    </source>
</evidence>
<evidence type="ECO:0000256" key="2">
    <source>
        <dbReference type="ARBA" id="ARBA00006671"/>
    </source>
</evidence>
<dbReference type="InterPro" id="IPR008966">
    <property type="entry name" value="Adhesion_dom_sf"/>
</dbReference>
<dbReference type="Gene3D" id="2.60.40.1090">
    <property type="entry name" value="Fimbrial-type adhesion domain"/>
    <property type="match status" value="1"/>
</dbReference>
<dbReference type="PANTHER" id="PTHR33420:SF3">
    <property type="entry name" value="FIMBRIAL SUBUNIT ELFA"/>
    <property type="match status" value="1"/>
</dbReference>
<feature type="chain" id="PRO_5012730416" evidence="5">
    <location>
        <begin position="24"/>
        <end position="334"/>
    </location>
</feature>
<gene>
    <name evidence="7" type="ORF">SAMN06296058_2219</name>
</gene>
<accession>A0A1T5LB04</accession>
<organism evidence="7 8">
    <name type="scientific">Pseudoxanthomonas indica</name>
    <dbReference type="NCBI Taxonomy" id="428993"/>
    <lineage>
        <taxon>Bacteria</taxon>
        <taxon>Pseudomonadati</taxon>
        <taxon>Pseudomonadota</taxon>
        <taxon>Gammaproteobacteria</taxon>
        <taxon>Lysobacterales</taxon>
        <taxon>Lysobacteraceae</taxon>
        <taxon>Pseudoxanthomonas</taxon>
    </lineage>
</organism>
<name>A0A1T5LB04_9GAMM</name>
<dbReference type="Proteomes" id="UP000190341">
    <property type="component" value="Unassembled WGS sequence"/>
</dbReference>
<dbReference type="RefSeq" id="WP_176140846.1">
    <property type="nucleotide sequence ID" value="NZ_BMCL01000001.1"/>
</dbReference>
<evidence type="ECO:0000256" key="4">
    <source>
        <dbReference type="ARBA" id="ARBA00023263"/>
    </source>
</evidence>
<evidence type="ECO:0000256" key="3">
    <source>
        <dbReference type="ARBA" id="ARBA00022729"/>
    </source>
</evidence>
<dbReference type="AlphaFoldDB" id="A0A1T5LB04"/>
<keyword evidence="8" id="KW-1185">Reference proteome</keyword>